<evidence type="ECO:0000313" key="3">
    <source>
        <dbReference type="Proteomes" id="UP000646244"/>
    </source>
</evidence>
<dbReference type="Pfam" id="PF12730">
    <property type="entry name" value="ABC2_membrane_4"/>
    <property type="match status" value="1"/>
</dbReference>
<feature type="transmembrane region" description="Helical" evidence="1">
    <location>
        <begin position="61"/>
        <end position="78"/>
    </location>
</feature>
<feature type="transmembrane region" description="Helical" evidence="1">
    <location>
        <begin position="220"/>
        <end position="237"/>
    </location>
</feature>
<reference evidence="2" key="1">
    <citation type="journal article" date="2014" name="Int. J. Syst. Evol. Microbiol.">
        <title>Complete genome sequence of Corynebacterium casei LMG S-19264T (=DSM 44701T), isolated from a smear-ripened cheese.</title>
        <authorList>
            <consortium name="US DOE Joint Genome Institute (JGI-PGF)"/>
            <person name="Walter F."/>
            <person name="Albersmeier A."/>
            <person name="Kalinowski J."/>
            <person name="Ruckert C."/>
        </authorList>
    </citation>
    <scope>NUCLEOTIDE SEQUENCE</scope>
    <source>
        <strain evidence="2">JCM 4633</strain>
    </source>
</reference>
<accession>A0A918TKI6</accession>
<gene>
    <name evidence="2" type="ORF">GCM10010507_28960</name>
</gene>
<dbReference type="EMBL" id="BMVB01000008">
    <property type="protein sequence ID" value="GHC51257.1"/>
    <property type="molecule type" value="Genomic_DNA"/>
</dbReference>
<feature type="transmembrane region" description="Helical" evidence="1">
    <location>
        <begin position="175"/>
        <end position="193"/>
    </location>
</feature>
<evidence type="ECO:0008006" key="4">
    <source>
        <dbReference type="Google" id="ProtNLM"/>
    </source>
</evidence>
<evidence type="ECO:0000256" key="1">
    <source>
        <dbReference type="SAM" id="Phobius"/>
    </source>
</evidence>
<sequence>MRDLLPAEWMKAWAGRTWLICAASGSFMSLLASLGYASDTDKKITEQHMDLATITNDSVRAWMMTFLFASLFGAIFVVREYTAGTIGRSVLLSGTRTRLFAAKALVGTAMGALSGLLAVALAFAATYGALASNGHNPEITRETWLIAAGIFVCNVLAGPWGVLFGWIIRHQVGAVTTLLALTLIVDPALQRLVPDVGKFLMTIAMSSVYRDGKPELLSEPIAFLVIAGWLAAAWFGARKLFLTRDIT</sequence>
<keyword evidence="1" id="KW-0472">Membrane</keyword>
<dbReference type="AlphaFoldDB" id="A0A918TKI6"/>
<protein>
    <recommendedName>
        <fullName evidence="4">ABC transporter permease</fullName>
    </recommendedName>
</protein>
<name>A0A918TKI6_STRCJ</name>
<dbReference type="RefSeq" id="WP_190110176.1">
    <property type="nucleotide sequence ID" value="NZ_BMVB01000008.1"/>
</dbReference>
<evidence type="ECO:0000313" key="2">
    <source>
        <dbReference type="EMBL" id="GHC51257.1"/>
    </source>
</evidence>
<keyword evidence="1" id="KW-0812">Transmembrane</keyword>
<feature type="transmembrane region" description="Helical" evidence="1">
    <location>
        <begin position="99"/>
        <end position="124"/>
    </location>
</feature>
<feature type="transmembrane region" description="Helical" evidence="1">
    <location>
        <begin position="144"/>
        <end position="168"/>
    </location>
</feature>
<keyword evidence="1" id="KW-1133">Transmembrane helix</keyword>
<dbReference type="Proteomes" id="UP000646244">
    <property type="component" value="Unassembled WGS sequence"/>
</dbReference>
<proteinExistence type="predicted"/>
<organism evidence="2 3">
    <name type="scientific">Streptomyces cinnamoneus</name>
    <name type="common">Streptoverticillium cinnamoneum</name>
    <dbReference type="NCBI Taxonomy" id="53446"/>
    <lineage>
        <taxon>Bacteria</taxon>
        <taxon>Bacillati</taxon>
        <taxon>Actinomycetota</taxon>
        <taxon>Actinomycetes</taxon>
        <taxon>Kitasatosporales</taxon>
        <taxon>Streptomycetaceae</taxon>
        <taxon>Streptomyces</taxon>
        <taxon>Streptomyces cinnamoneus group</taxon>
    </lineage>
</organism>
<comment type="caution">
    <text evidence="2">The sequence shown here is derived from an EMBL/GenBank/DDBJ whole genome shotgun (WGS) entry which is preliminary data.</text>
</comment>
<reference evidence="2" key="2">
    <citation type="submission" date="2020-09" db="EMBL/GenBank/DDBJ databases">
        <authorList>
            <person name="Sun Q."/>
            <person name="Ohkuma M."/>
        </authorList>
    </citation>
    <scope>NUCLEOTIDE SEQUENCE</scope>
    <source>
        <strain evidence="2">JCM 4633</strain>
    </source>
</reference>